<gene>
    <name evidence="3" type="ORF">OWR29_33390</name>
</gene>
<feature type="region of interest" description="Disordered" evidence="1">
    <location>
        <begin position="180"/>
        <end position="337"/>
    </location>
</feature>
<evidence type="ECO:0000256" key="1">
    <source>
        <dbReference type="SAM" id="MobiDB-lite"/>
    </source>
</evidence>
<feature type="transmembrane region" description="Helical" evidence="2">
    <location>
        <begin position="95"/>
        <end position="121"/>
    </location>
</feature>
<reference evidence="3" key="1">
    <citation type="submission" date="2022-11" db="EMBL/GenBank/DDBJ databases">
        <authorList>
            <person name="Somphong A."/>
            <person name="Phongsopitanun W."/>
        </authorList>
    </citation>
    <scope>NUCLEOTIDE SEQUENCE</scope>
    <source>
        <strain evidence="3">Pm04-4</strain>
    </source>
</reference>
<protein>
    <submittedName>
        <fullName evidence="3">Uncharacterized protein</fullName>
    </submittedName>
</protein>
<proteinExistence type="predicted"/>
<dbReference type="Proteomes" id="UP001151002">
    <property type="component" value="Unassembled WGS sequence"/>
</dbReference>
<sequence length="337" mass="35365">MTSQPQPAPGEGRSAGQFLRPLRDLAAYALVGAPALLLFVAVIRLIPDGENQFGYRTQDSFYGFVNTATVFMPLAAVLLALLVQPRHPKAQLITMIALVEYAVIAFFGLVFGLLIGLINHASNNGARIAFEELLVRVAWLGVFAVAAYAVFRLWQGLFHVAKPKAPPGVYGQPVYGQPGTYPGQPGYGQPPQGQPGYAPGAYPPPPGAPQGMPPQGTPGTQQFGQPLGQPYGQPQPGQPQPGQPHQGQPQPGYPQQPPAWNQPAVPIPASAPPAHPASGPPASAYPASAPPAPPGAPAFSEPTQVAPRVQPTGDERTEKIPDDRPGFGPAGEDSPRR</sequence>
<feature type="compositionally biased region" description="Low complexity" evidence="1">
    <location>
        <begin position="180"/>
        <end position="200"/>
    </location>
</feature>
<evidence type="ECO:0000256" key="2">
    <source>
        <dbReference type="SAM" id="Phobius"/>
    </source>
</evidence>
<organism evidence="3 4">
    <name type="scientific">Paractinoplanes pyxinae</name>
    <dbReference type="NCBI Taxonomy" id="2997416"/>
    <lineage>
        <taxon>Bacteria</taxon>
        <taxon>Bacillati</taxon>
        <taxon>Actinomycetota</taxon>
        <taxon>Actinomycetes</taxon>
        <taxon>Micromonosporales</taxon>
        <taxon>Micromonosporaceae</taxon>
        <taxon>Paractinoplanes</taxon>
    </lineage>
</organism>
<name>A0ABT4B8T6_9ACTN</name>
<feature type="transmembrane region" description="Helical" evidence="2">
    <location>
        <begin position="61"/>
        <end position="83"/>
    </location>
</feature>
<feature type="compositionally biased region" description="Low complexity" evidence="1">
    <location>
        <begin position="217"/>
        <end position="235"/>
    </location>
</feature>
<feature type="transmembrane region" description="Helical" evidence="2">
    <location>
        <begin position="25"/>
        <end position="46"/>
    </location>
</feature>
<feature type="compositionally biased region" description="Pro residues" evidence="1">
    <location>
        <begin position="265"/>
        <end position="279"/>
    </location>
</feature>
<keyword evidence="2" id="KW-0472">Membrane</keyword>
<evidence type="ECO:0000313" key="4">
    <source>
        <dbReference type="Proteomes" id="UP001151002"/>
    </source>
</evidence>
<dbReference type="RefSeq" id="WP_267567365.1">
    <property type="nucleotide sequence ID" value="NZ_JAPNTZ010000013.1"/>
</dbReference>
<accession>A0ABT4B8T6</accession>
<dbReference type="EMBL" id="JAPNTZ010000013">
    <property type="protein sequence ID" value="MCY1142914.1"/>
    <property type="molecule type" value="Genomic_DNA"/>
</dbReference>
<keyword evidence="2" id="KW-0812">Transmembrane</keyword>
<feature type="compositionally biased region" description="Basic and acidic residues" evidence="1">
    <location>
        <begin position="313"/>
        <end position="325"/>
    </location>
</feature>
<evidence type="ECO:0000313" key="3">
    <source>
        <dbReference type="EMBL" id="MCY1142914.1"/>
    </source>
</evidence>
<feature type="compositionally biased region" description="Pro residues" evidence="1">
    <location>
        <begin position="201"/>
        <end position="216"/>
    </location>
</feature>
<feature type="transmembrane region" description="Helical" evidence="2">
    <location>
        <begin position="133"/>
        <end position="154"/>
    </location>
</feature>
<comment type="caution">
    <text evidence="3">The sequence shown here is derived from an EMBL/GenBank/DDBJ whole genome shotgun (WGS) entry which is preliminary data.</text>
</comment>
<keyword evidence="2" id="KW-1133">Transmembrane helix</keyword>
<keyword evidence="4" id="KW-1185">Reference proteome</keyword>